<gene>
    <name evidence="10" type="ORF">G5C51_10360</name>
</gene>
<dbReference type="InterPro" id="IPR020846">
    <property type="entry name" value="MFS_dom"/>
</dbReference>
<dbReference type="PRINTS" id="PR01036">
    <property type="entry name" value="TCRTETB"/>
</dbReference>
<evidence type="ECO:0000256" key="5">
    <source>
        <dbReference type="ARBA" id="ARBA00022989"/>
    </source>
</evidence>
<dbReference type="EMBL" id="JAAKZV010000031">
    <property type="protein sequence ID" value="NGN64304.1"/>
    <property type="molecule type" value="Genomic_DNA"/>
</dbReference>
<reference evidence="10 11" key="1">
    <citation type="submission" date="2020-02" db="EMBL/GenBank/DDBJ databases">
        <title>Whole-genome analyses of novel actinobacteria.</title>
        <authorList>
            <person name="Sahin N."/>
        </authorList>
    </citation>
    <scope>NUCLEOTIDE SEQUENCE [LARGE SCALE GENOMIC DNA]</scope>
    <source>
        <strain evidence="10 11">A7024</strain>
    </source>
</reference>
<evidence type="ECO:0000256" key="6">
    <source>
        <dbReference type="ARBA" id="ARBA00023136"/>
    </source>
</evidence>
<keyword evidence="5 8" id="KW-1133">Transmembrane helix</keyword>
<evidence type="ECO:0000313" key="11">
    <source>
        <dbReference type="Proteomes" id="UP000481583"/>
    </source>
</evidence>
<dbReference type="GO" id="GO:0022857">
    <property type="term" value="F:transmembrane transporter activity"/>
    <property type="evidence" value="ECO:0007669"/>
    <property type="project" value="InterPro"/>
</dbReference>
<evidence type="ECO:0000313" key="10">
    <source>
        <dbReference type="EMBL" id="NGN64304.1"/>
    </source>
</evidence>
<feature type="transmembrane region" description="Helical" evidence="8">
    <location>
        <begin position="51"/>
        <end position="70"/>
    </location>
</feature>
<keyword evidence="3" id="KW-1003">Cell membrane</keyword>
<evidence type="ECO:0000256" key="7">
    <source>
        <dbReference type="ARBA" id="ARBA00023251"/>
    </source>
</evidence>
<dbReference type="SUPFAM" id="SSF103473">
    <property type="entry name" value="MFS general substrate transporter"/>
    <property type="match status" value="1"/>
</dbReference>
<evidence type="ECO:0000259" key="9">
    <source>
        <dbReference type="PROSITE" id="PS50850"/>
    </source>
</evidence>
<feature type="transmembrane region" description="Helical" evidence="8">
    <location>
        <begin position="168"/>
        <end position="189"/>
    </location>
</feature>
<comment type="subcellular location">
    <subcellularLocation>
        <location evidence="1">Cell membrane</location>
        <topology evidence="1">Multi-pass membrane protein</topology>
    </subcellularLocation>
</comment>
<dbReference type="Proteomes" id="UP000481583">
    <property type="component" value="Unassembled WGS sequence"/>
</dbReference>
<keyword evidence="11" id="KW-1185">Reference proteome</keyword>
<dbReference type="Gene3D" id="1.20.1250.20">
    <property type="entry name" value="MFS general substrate transporter like domains"/>
    <property type="match status" value="1"/>
</dbReference>
<organism evidence="10 11">
    <name type="scientific">Streptomyces coryli</name>
    <dbReference type="NCBI Taxonomy" id="1128680"/>
    <lineage>
        <taxon>Bacteria</taxon>
        <taxon>Bacillati</taxon>
        <taxon>Actinomycetota</taxon>
        <taxon>Actinomycetes</taxon>
        <taxon>Kitasatosporales</taxon>
        <taxon>Streptomycetaceae</taxon>
        <taxon>Streptomyces</taxon>
    </lineage>
</organism>
<protein>
    <submittedName>
        <fullName evidence="10">MFS transporter</fullName>
    </submittedName>
</protein>
<name>A0A6G4TWP4_9ACTN</name>
<evidence type="ECO:0000256" key="4">
    <source>
        <dbReference type="ARBA" id="ARBA00022692"/>
    </source>
</evidence>
<dbReference type="Gene3D" id="1.20.1720.10">
    <property type="entry name" value="Multidrug resistance protein D"/>
    <property type="match status" value="1"/>
</dbReference>
<dbReference type="Pfam" id="PF07690">
    <property type="entry name" value="MFS_1"/>
    <property type="match status" value="1"/>
</dbReference>
<feature type="transmembrane region" description="Helical" evidence="8">
    <location>
        <begin position="226"/>
        <end position="249"/>
    </location>
</feature>
<keyword evidence="6 8" id="KW-0472">Membrane</keyword>
<feature type="transmembrane region" description="Helical" evidence="8">
    <location>
        <begin position="336"/>
        <end position="355"/>
    </location>
</feature>
<feature type="domain" description="Major facilitator superfamily (MFS) profile" evidence="9">
    <location>
        <begin position="16"/>
        <end position="468"/>
    </location>
</feature>
<dbReference type="PANTHER" id="PTHR42718">
    <property type="entry name" value="MAJOR FACILITATOR SUPERFAMILY MULTIDRUG TRANSPORTER MFSC"/>
    <property type="match status" value="1"/>
</dbReference>
<evidence type="ECO:0000256" key="2">
    <source>
        <dbReference type="ARBA" id="ARBA00022448"/>
    </source>
</evidence>
<dbReference type="PANTHER" id="PTHR42718:SF46">
    <property type="entry name" value="BLR6921 PROTEIN"/>
    <property type="match status" value="1"/>
</dbReference>
<feature type="transmembrane region" description="Helical" evidence="8">
    <location>
        <begin position="361"/>
        <end position="385"/>
    </location>
</feature>
<evidence type="ECO:0000256" key="8">
    <source>
        <dbReference type="SAM" id="Phobius"/>
    </source>
</evidence>
<proteinExistence type="predicted"/>
<keyword evidence="4 8" id="KW-0812">Transmembrane</keyword>
<feature type="transmembrane region" description="Helical" evidence="8">
    <location>
        <begin position="445"/>
        <end position="463"/>
    </location>
</feature>
<feature type="transmembrane region" description="Helical" evidence="8">
    <location>
        <begin position="306"/>
        <end position="324"/>
    </location>
</feature>
<dbReference type="PROSITE" id="PS50850">
    <property type="entry name" value="MFS"/>
    <property type="match status" value="1"/>
</dbReference>
<feature type="transmembrane region" description="Helical" evidence="8">
    <location>
        <begin position="139"/>
        <end position="162"/>
    </location>
</feature>
<keyword evidence="7" id="KW-0046">Antibiotic resistance</keyword>
<dbReference type="InterPro" id="IPR011701">
    <property type="entry name" value="MFS"/>
</dbReference>
<feature type="transmembrane region" description="Helical" evidence="8">
    <location>
        <begin position="12"/>
        <end position="31"/>
    </location>
</feature>
<accession>A0A6G4TWP4</accession>
<sequence length="487" mass="48446">MNGVAVQPTTVPLSRLLSALIPAMLLIPIAADMVSLLLPRIAAEFSASTAQAAWVVTGFLLACAIGIPVYGRLADRFSLRRLFTVALVVFAAGSLICAVAPSLIVLVAGRVVMGAGGAAIPVLAIVSAARLLSGREAAVGIGFLGAAAGAGTAAGPAVGGILGDALGWSALFWLMTAVALVLVPVVRRILTDATPDDRRSIDLLGGVVLGAGVGLALFGITRIESAGLGSASSWGSMAAGAGLLALFGWRIRAAEHPFVPPSLFANRGYVAAVLVIFLAMVVNLATLVLVPILLIDEGGLTPTEGSLVMIPGGLALAATSPLAGRLSSRGADAGTLIVTGLAVIGASMLLLSTLADGGSPVLAGVAVFALGAGFAIVVTLTTTAVSQVLPPDQVGVGVGIFQGAQFLGAGAGPALFSALLSARLSGADDAVNPLYTDAAPPYSDTFLALAAVAVLAVLAALRLRRASGRARGGEPAAGYKKVRPSPR</sequence>
<keyword evidence="2" id="KW-0813">Transport</keyword>
<evidence type="ECO:0000256" key="3">
    <source>
        <dbReference type="ARBA" id="ARBA00022475"/>
    </source>
</evidence>
<dbReference type="InterPro" id="IPR036259">
    <property type="entry name" value="MFS_trans_sf"/>
</dbReference>
<evidence type="ECO:0000256" key="1">
    <source>
        <dbReference type="ARBA" id="ARBA00004651"/>
    </source>
</evidence>
<dbReference type="CDD" id="cd17321">
    <property type="entry name" value="MFS_MMR_MDR_like"/>
    <property type="match status" value="1"/>
</dbReference>
<dbReference type="GO" id="GO:0005886">
    <property type="term" value="C:plasma membrane"/>
    <property type="evidence" value="ECO:0007669"/>
    <property type="project" value="UniProtKB-SubCell"/>
</dbReference>
<dbReference type="AlphaFoldDB" id="A0A6G4TWP4"/>
<feature type="transmembrane region" description="Helical" evidence="8">
    <location>
        <begin position="111"/>
        <end position="132"/>
    </location>
</feature>
<feature type="transmembrane region" description="Helical" evidence="8">
    <location>
        <begin position="201"/>
        <end position="220"/>
    </location>
</feature>
<comment type="caution">
    <text evidence="10">The sequence shown here is derived from an EMBL/GenBank/DDBJ whole genome shotgun (WGS) entry which is preliminary data.</text>
</comment>
<feature type="transmembrane region" description="Helical" evidence="8">
    <location>
        <begin position="269"/>
        <end position="294"/>
    </location>
</feature>
<feature type="transmembrane region" description="Helical" evidence="8">
    <location>
        <begin position="82"/>
        <end position="105"/>
    </location>
</feature>
<dbReference type="GO" id="GO:0046677">
    <property type="term" value="P:response to antibiotic"/>
    <property type="evidence" value="ECO:0007669"/>
    <property type="project" value="UniProtKB-KW"/>
</dbReference>